<dbReference type="EMBL" id="JANEYG010000011">
    <property type="protein sequence ID" value="KAJ8921204.1"/>
    <property type="molecule type" value="Genomic_DNA"/>
</dbReference>
<evidence type="ECO:0000259" key="1">
    <source>
        <dbReference type="Pfam" id="PF13843"/>
    </source>
</evidence>
<organism evidence="2 3">
    <name type="scientific">Exocentrus adspersus</name>
    <dbReference type="NCBI Taxonomy" id="1586481"/>
    <lineage>
        <taxon>Eukaryota</taxon>
        <taxon>Metazoa</taxon>
        <taxon>Ecdysozoa</taxon>
        <taxon>Arthropoda</taxon>
        <taxon>Hexapoda</taxon>
        <taxon>Insecta</taxon>
        <taxon>Pterygota</taxon>
        <taxon>Neoptera</taxon>
        <taxon>Endopterygota</taxon>
        <taxon>Coleoptera</taxon>
        <taxon>Polyphaga</taxon>
        <taxon>Cucujiformia</taxon>
        <taxon>Chrysomeloidea</taxon>
        <taxon>Cerambycidae</taxon>
        <taxon>Lamiinae</taxon>
        <taxon>Acanthocinini</taxon>
        <taxon>Exocentrus</taxon>
    </lineage>
</organism>
<dbReference type="InterPro" id="IPR029526">
    <property type="entry name" value="PGBD"/>
</dbReference>
<dbReference type="InterPro" id="IPR052638">
    <property type="entry name" value="PiggyBac_TE-derived"/>
</dbReference>
<dbReference type="Proteomes" id="UP001159042">
    <property type="component" value="Unassembled WGS sequence"/>
</dbReference>
<dbReference type="GO" id="GO:0043565">
    <property type="term" value="F:sequence-specific DNA binding"/>
    <property type="evidence" value="ECO:0007669"/>
    <property type="project" value="TreeGrafter"/>
</dbReference>
<dbReference type="PANTHER" id="PTHR47055:SF3">
    <property type="entry name" value="PHORBOL-ESTER_DAG-TYPE DOMAIN-CONTAINING PROTEIN"/>
    <property type="match status" value="1"/>
</dbReference>
<name>A0AAV8W3Z3_9CUCU</name>
<gene>
    <name evidence="2" type="ORF">NQ315_013676</name>
</gene>
<evidence type="ECO:0000313" key="2">
    <source>
        <dbReference type="EMBL" id="KAJ8921204.1"/>
    </source>
</evidence>
<protein>
    <recommendedName>
        <fullName evidence="1">PiggyBac transposable element-derived protein domain-containing protein</fullName>
    </recommendedName>
</protein>
<sequence>MYNTPLLQQPTSPNQYLDQIQSKQSDEIVGFRGASLLGRKGLSRVKSKICKMEQMDIDSFSHVPVSSFYGRKSFSRLQDAADCIETYEGGEVDVIILPPEPDSLTDEEEFDDENIDDNRVPVDVPGSVEVDFGSDIEEDLNRDSENWNESDEETLANIQRLISTNSKKVCSWKLCEADYKVLKNSVGNGSDERLDDMKRDLNYNPKEIFEKLFSNDVFQLIRDQTILYAQQKNRHDFSVTIDEIKNFIGILLLSGYHKLPQQKMYWSLDEDLGVEIVSKCMSRNRFLEIKKFLHFADNTKIDKKDKMYKLRSLMVLLNKQFRQWGIFHKYLSVDEAMIKYFGHHSSKQFMRGKPVRFGFKDWMLCSSTGYCYAFETYCGKNLENKSESLGLGANVVLSFTEHLENPQDHIIFFDNFFTTLDLVQTLKGKGIRATGTIRDNRQKKCPVESSKIMNKKERGSFDYRFDENNEILLVKWKDNSVCSIATNYDHVEPCNNCVWDIKRSVC</sequence>
<keyword evidence="3" id="KW-1185">Reference proteome</keyword>
<feature type="domain" description="PiggyBac transposable element-derived protein" evidence="1">
    <location>
        <begin position="204"/>
        <end position="493"/>
    </location>
</feature>
<dbReference type="AlphaFoldDB" id="A0AAV8W3Z3"/>
<comment type="caution">
    <text evidence="2">The sequence shown here is derived from an EMBL/GenBank/DDBJ whole genome shotgun (WGS) entry which is preliminary data.</text>
</comment>
<reference evidence="2 3" key="1">
    <citation type="journal article" date="2023" name="Insect Mol. Biol.">
        <title>Genome sequencing provides insights into the evolution of gene families encoding plant cell wall-degrading enzymes in longhorned beetles.</title>
        <authorList>
            <person name="Shin N.R."/>
            <person name="Okamura Y."/>
            <person name="Kirsch R."/>
            <person name="Pauchet Y."/>
        </authorList>
    </citation>
    <scope>NUCLEOTIDE SEQUENCE [LARGE SCALE GENOMIC DNA]</scope>
    <source>
        <strain evidence="2">EAD_L_NR</strain>
    </source>
</reference>
<accession>A0AAV8W3Z3</accession>
<dbReference type="PANTHER" id="PTHR47055">
    <property type="entry name" value="DDE_TNP_1_7 DOMAIN-CONTAINING PROTEIN"/>
    <property type="match status" value="1"/>
</dbReference>
<dbReference type="Pfam" id="PF13843">
    <property type="entry name" value="DDE_Tnp_1_7"/>
    <property type="match status" value="1"/>
</dbReference>
<evidence type="ECO:0000313" key="3">
    <source>
        <dbReference type="Proteomes" id="UP001159042"/>
    </source>
</evidence>
<proteinExistence type="predicted"/>